<feature type="coiled-coil region" evidence="1">
    <location>
        <begin position="82"/>
        <end position="109"/>
    </location>
</feature>
<organism evidence="3 4">
    <name type="scientific">Corchorus capsularis</name>
    <name type="common">Jute</name>
    <dbReference type="NCBI Taxonomy" id="210143"/>
    <lineage>
        <taxon>Eukaryota</taxon>
        <taxon>Viridiplantae</taxon>
        <taxon>Streptophyta</taxon>
        <taxon>Embryophyta</taxon>
        <taxon>Tracheophyta</taxon>
        <taxon>Spermatophyta</taxon>
        <taxon>Magnoliopsida</taxon>
        <taxon>eudicotyledons</taxon>
        <taxon>Gunneridae</taxon>
        <taxon>Pentapetalae</taxon>
        <taxon>rosids</taxon>
        <taxon>malvids</taxon>
        <taxon>Malvales</taxon>
        <taxon>Malvaceae</taxon>
        <taxon>Grewioideae</taxon>
        <taxon>Apeibeae</taxon>
        <taxon>Corchorus</taxon>
    </lineage>
</organism>
<feature type="chain" id="PRO_5013204106" evidence="2">
    <location>
        <begin position="19"/>
        <end position="117"/>
    </location>
</feature>
<gene>
    <name evidence="3" type="ORF">CCACVL1_07747</name>
</gene>
<keyword evidence="1" id="KW-0175">Coiled coil</keyword>
<dbReference type="Proteomes" id="UP000188268">
    <property type="component" value="Unassembled WGS sequence"/>
</dbReference>
<keyword evidence="2" id="KW-0732">Signal</keyword>
<evidence type="ECO:0000313" key="4">
    <source>
        <dbReference type="Proteomes" id="UP000188268"/>
    </source>
</evidence>
<feature type="signal peptide" evidence="2">
    <location>
        <begin position="1"/>
        <end position="18"/>
    </location>
</feature>
<comment type="caution">
    <text evidence="3">The sequence shown here is derived from an EMBL/GenBank/DDBJ whole genome shotgun (WGS) entry which is preliminary data.</text>
</comment>
<dbReference type="EMBL" id="AWWV01008645">
    <property type="protein sequence ID" value="OMO89591.1"/>
    <property type="molecule type" value="Genomic_DNA"/>
</dbReference>
<accession>A0A1R3J433</accession>
<dbReference type="AlphaFoldDB" id="A0A1R3J433"/>
<sequence>MKVFIIARVACMWETVYASSDTAARTDLLLVDADITAAIFIIRSSWDVTPVEPIRGDKFISHKGIKLLTLDEARDRTPITKNMMAKKNKEKYMEEMEAYNLQTEKEEEAESQRKEVF</sequence>
<protein>
    <submittedName>
        <fullName evidence="3">High mobility group B protein 13-like protein</fullName>
    </submittedName>
</protein>
<dbReference type="Gramene" id="OMO89591">
    <property type="protein sequence ID" value="OMO89591"/>
    <property type="gene ID" value="CCACVL1_07747"/>
</dbReference>
<reference evidence="3 4" key="1">
    <citation type="submission" date="2013-09" db="EMBL/GenBank/DDBJ databases">
        <title>Corchorus capsularis genome sequencing.</title>
        <authorList>
            <person name="Alam M."/>
            <person name="Haque M.S."/>
            <person name="Islam M.S."/>
            <person name="Emdad E.M."/>
            <person name="Islam M.M."/>
            <person name="Ahmed B."/>
            <person name="Halim A."/>
            <person name="Hossen Q.M.M."/>
            <person name="Hossain M.Z."/>
            <person name="Ahmed R."/>
            <person name="Khan M.M."/>
            <person name="Islam R."/>
            <person name="Rashid M.M."/>
            <person name="Khan S.A."/>
            <person name="Rahman M.S."/>
            <person name="Alam M."/>
        </authorList>
    </citation>
    <scope>NUCLEOTIDE SEQUENCE [LARGE SCALE GENOMIC DNA]</scope>
    <source>
        <strain evidence="4">cv. CVL-1</strain>
        <tissue evidence="3">Whole seedling</tissue>
    </source>
</reference>
<keyword evidence="4" id="KW-1185">Reference proteome</keyword>
<name>A0A1R3J433_COCAP</name>
<evidence type="ECO:0000256" key="2">
    <source>
        <dbReference type="SAM" id="SignalP"/>
    </source>
</evidence>
<evidence type="ECO:0000313" key="3">
    <source>
        <dbReference type="EMBL" id="OMO89591.1"/>
    </source>
</evidence>
<proteinExistence type="predicted"/>
<evidence type="ECO:0000256" key="1">
    <source>
        <dbReference type="SAM" id="Coils"/>
    </source>
</evidence>